<dbReference type="OrthoDB" id="9788951at2"/>
<reference evidence="1" key="1">
    <citation type="submission" date="2011-01" db="EMBL/GenBank/DDBJ databases">
        <title>Complete sequence of chromosome of Thermovibrio ammonificans HB-1.</title>
        <authorList>
            <consortium name="US DOE Joint Genome Institute"/>
            <person name="Lucas S."/>
            <person name="Copeland A."/>
            <person name="Lapidus A."/>
            <person name="Cheng J.-F."/>
            <person name="Goodwin L."/>
            <person name="Pitluck S."/>
            <person name="Davenport K."/>
            <person name="Detter J.C."/>
            <person name="Han C."/>
            <person name="Tapia R."/>
            <person name="Land M."/>
            <person name="Hauser L."/>
            <person name="Kyrpides N."/>
            <person name="Ivanova N."/>
            <person name="Ovchinnikova G."/>
            <person name="Vetriani C."/>
            <person name="Woyke T."/>
        </authorList>
    </citation>
    <scope>NUCLEOTIDE SEQUENCE [LARGE SCALE GENOMIC DNA]</scope>
    <source>
        <strain evidence="1">HB-1</strain>
    </source>
</reference>
<dbReference type="KEGG" id="tam:Theam_0783"/>
<organism evidence="1 2">
    <name type="scientific">Thermovibrio ammonificans (strain DSM 15698 / JCM 12110 / HB-1)</name>
    <dbReference type="NCBI Taxonomy" id="648996"/>
    <lineage>
        <taxon>Bacteria</taxon>
        <taxon>Pseudomonadati</taxon>
        <taxon>Aquificota</taxon>
        <taxon>Aquificia</taxon>
        <taxon>Desulfurobacteriales</taxon>
        <taxon>Desulfurobacteriaceae</taxon>
        <taxon>Thermovibrio</taxon>
    </lineage>
</organism>
<dbReference type="RefSeq" id="WP_013537536.1">
    <property type="nucleotide sequence ID" value="NC_014926.1"/>
</dbReference>
<keyword evidence="2" id="KW-1185">Reference proteome</keyword>
<evidence type="ECO:0000313" key="1">
    <source>
        <dbReference type="EMBL" id="ADU96750.1"/>
    </source>
</evidence>
<dbReference type="SUPFAM" id="SSF48695">
    <property type="entry name" value="Multiheme cytochromes"/>
    <property type="match status" value="1"/>
</dbReference>
<sequence length="203" mass="23322">MRRAVAILSLLAAGVLLNSCGQECEKVNYKEELGAFAKFHHLDHKKFIDEHGCIPCHKMNVEMSWADIEAAEKGSKKIIMPSKVTCHYCHNNPGVSPAPNAPTQCYICHFNMKEIEPADHKTGDWLKTHRFAYEAAPKKCSDCHRQRFCIECHERRDVIQHRYHPRNYEYTHSIEAAADPAKCGRCHRPGFCMECHTKGTWTR</sequence>
<dbReference type="Gene3D" id="3.90.10.10">
    <property type="entry name" value="Cytochrome C3"/>
    <property type="match status" value="1"/>
</dbReference>
<dbReference type="AlphaFoldDB" id="E8T6G6"/>
<proteinExistence type="predicted"/>
<gene>
    <name evidence="1" type="ordered locus">Theam_0783</name>
</gene>
<name>E8T6G6_THEA1</name>
<accession>E8T6G6</accession>
<dbReference type="EMBL" id="CP002444">
    <property type="protein sequence ID" value="ADU96750.1"/>
    <property type="molecule type" value="Genomic_DNA"/>
</dbReference>
<dbReference type="STRING" id="648996.Theam_0783"/>
<dbReference type="Proteomes" id="UP000006362">
    <property type="component" value="Chromosome"/>
</dbReference>
<dbReference type="eggNOG" id="ENOG50333ZP">
    <property type="taxonomic scope" value="Bacteria"/>
</dbReference>
<protein>
    <submittedName>
        <fullName evidence="1">Uncharacterized protein</fullName>
    </submittedName>
</protein>
<evidence type="ECO:0000313" key="2">
    <source>
        <dbReference type="Proteomes" id="UP000006362"/>
    </source>
</evidence>
<dbReference type="HOGENOM" id="CLU_117546_0_0_0"/>
<dbReference type="InterPro" id="IPR036280">
    <property type="entry name" value="Multihaem_cyt_sf"/>
</dbReference>